<name>A0A2K4MLC2_9NEIS</name>
<organism evidence="2 3">
    <name type="scientific">Chromobacterium sinusclupearum</name>
    <dbReference type="NCBI Taxonomy" id="2077146"/>
    <lineage>
        <taxon>Bacteria</taxon>
        <taxon>Pseudomonadati</taxon>
        <taxon>Pseudomonadota</taxon>
        <taxon>Betaproteobacteria</taxon>
        <taxon>Neisseriales</taxon>
        <taxon>Chromobacteriaceae</taxon>
        <taxon>Chromobacterium</taxon>
    </lineage>
</organism>
<proteinExistence type="predicted"/>
<evidence type="ECO:0000256" key="1">
    <source>
        <dbReference type="SAM" id="SignalP"/>
    </source>
</evidence>
<protein>
    <recommendedName>
        <fullName evidence="4">Transglutaminase-like domain-containing protein</fullName>
    </recommendedName>
</protein>
<keyword evidence="1" id="KW-0732">Signal</keyword>
<feature type="signal peptide" evidence="1">
    <location>
        <begin position="1"/>
        <end position="19"/>
    </location>
</feature>
<evidence type="ECO:0000313" key="3">
    <source>
        <dbReference type="Proteomes" id="UP000236416"/>
    </source>
</evidence>
<evidence type="ECO:0000313" key="2">
    <source>
        <dbReference type="EMBL" id="POA97858.1"/>
    </source>
</evidence>
<accession>A0A2K4MLC2</accession>
<feature type="chain" id="PRO_5014361007" description="Transglutaminase-like domain-containing protein" evidence="1">
    <location>
        <begin position="20"/>
        <end position="198"/>
    </location>
</feature>
<comment type="caution">
    <text evidence="2">The sequence shown here is derived from an EMBL/GenBank/DDBJ whole genome shotgun (WGS) entry which is preliminary data.</text>
</comment>
<dbReference type="Proteomes" id="UP000236416">
    <property type="component" value="Unassembled WGS sequence"/>
</dbReference>
<reference evidence="2 3" key="1">
    <citation type="submission" date="2018-01" db="EMBL/GenBank/DDBJ databases">
        <title>Genomic Sequence of Chromobacterium MWU13-2610 from wild cranberry bogs within the Cape Cod National Seashore.</title>
        <authorList>
            <person name="O'Hara-Hanley K."/>
            <person name="Soby S."/>
            <person name="Harrison A."/>
        </authorList>
    </citation>
    <scope>NUCLEOTIDE SEQUENCE [LARGE SCALE GENOMIC DNA]</scope>
    <source>
        <strain evidence="2 3">MWU13-2610</strain>
    </source>
</reference>
<dbReference type="EMBL" id="PPTF01000068">
    <property type="protein sequence ID" value="POA97858.1"/>
    <property type="molecule type" value="Genomic_DNA"/>
</dbReference>
<evidence type="ECO:0008006" key="4">
    <source>
        <dbReference type="Google" id="ProtNLM"/>
    </source>
</evidence>
<dbReference type="AlphaFoldDB" id="A0A2K4MLC2"/>
<sequence length="198" mass="22283">MIKALLALLLFFALPQAFADALNICYHYRCSRHASFELSAEERDWLAARLFQADTAQNEREAVADAVQALYFIAARDMPIWQDKGGNFHDGPAEGRMDCVDHSSNVTTFLRYLDSQGWLKFHHAAPPEWRAPHILDLHYTGVLHDTAANQDWAVDTWFKDFGEPPVVVPLSVWMTGYEPPAVPEPVKQASNSKEGSTP</sequence>
<dbReference type="RefSeq" id="WP_103320860.1">
    <property type="nucleotide sequence ID" value="NZ_PPTF01000068.1"/>
</dbReference>
<keyword evidence="3" id="KW-1185">Reference proteome</keyword>
<gene>
    <name evidence="2" type="ORF">C2134_14475</name>
</gene>